<keyword evidence="8" id="KW-1185">Reference proteome</keyword>
<evidence type="ECO:0000256" key="2">
    <source>
        <dbReference type="ARBA" id="ARBA00022737"/>
    </source>
</evidence>
<evidence type="ECO:0000256" key="1">
    <source>
        <dbReference type="ARBA" id="ARBA00022574"/>
    </source>
</evidence>
<dbReference type="PROSITE" id="PS50082">
    <property type="entry name" value="WD_REPEATS_2"/>
    <property type="match status" value="3"/>
</dbReference>
<feature type="region of interest" description="Disordered" evidence="4">
    <location>
        <begin position="979"/>
        <end position="1014"/>
    </location>
</feature>
<keyword evidence="5" id="KW-1133">Transmembrane helix</keyword>
<reference evidence="7 8" key="3">
    <citation type="journal article" date="2011" name="Nat. Chem. Biol.">
        <title>Reveromycin A biosynthesis uses RevG and RevJ for stereospecific spiroacetal formation.</title>
        <authorList>
            <person name="Takahashi S."/>
            <person name="Toyoda A."/>
            <person name="Sekiyama Y."/>
            <person name="Takagi H."/>
            <person name="Nogawa T."/>
            <person name="Uramoto M."/>
            <person name="Suzuki R."/>
            <person name="Koshino H."/>
            <person name="Kumano T."/>
            <person name="Panthee S."/>
            <person name="Dairi T."/>
            <person name="Ishikawa J."/>
            <person name="Ikeda H."/>
            <person name="Sakaki Y."/>
            <person name="Osada H."/>
        </authorList>
    </citation>
    <scope>NUCLEOTIDE SEQUENCE [LARGE SCALE GENOMIC DNA]</scope>
    <source>
        <strain evidence="7 8">SN-593</strain>
    </source>
</reference>
<dbReference type="Gene3D" id="2.130.10.10">
    <property type="entry name" value="YVTN repeat-like/Quinoprotein amine dehydrogenase"/>
    <property type="match status" value="2"/>
</dbReference>
<dbReference type="InterPro" id="IPR011646">
    <property type="entry name" value="KAP_P-loop"/>
</dbReference>
<keyword evidence="2" id="KW-0677">Repeat</keyword>
<dbReference type="Pfam" id="PF07693">
    <property type="entry name" value="KAP_NTPase"/>
    <property type="match status" value="2"/>
</dbReference>
<feature type="domain" description="KAP NTPase" evidence="6">
    <location>
        <begin position="506"/>
        <end position="588"/>
    </location>
</feature>
<dbReference type="InterPro" id="IPR019775">
    <property type="entry name" value="WD40_repeat_CS"/>
</dbReference>
<dbReference type="SUPFAM" id="SSF50978">
    <property type="entry name" value="WD40 repeat-like"/>
    <property type="match status" value="1"/>
</dbReference>
<dbReference type="PANTHER" id="PTHR22674:SF6">
    <property type="entry name" value="NTPASE KAP FAMILY P-LOOP DOMAIN-CONTAINING PROTEIN 1"/>
    <property type="match status" value="1"/>
</dbReference>
<dbReference type="InterPro" id="IPR052754">
    <property type="entry name" value="NTPase_KAP_P-loop"/>
</dbReference>
<protein>
    <recommendedName>
        <fullName evidence="6">KAP NTPase domain-containing protein</fullName>
    </recommendedName>
</protein>
<evidence type="ECO:0000313" key="7">
    <source>
        <dbReference type="EMBL" id="BBB01333.1"/>
    </source>
</evidence>
<proteinExistence type="predicted"/>
<dbReference type="Pfam" id="PF00400">
    <property type="entry name" value="WD40"/>
    <property type="match status" value="2"/>
</dbReference>
<dbReference type="InterPro" id="IPR020472">
    <property type="entry name" value="WD40_PAC1"/>
</dbReference>
<dbReference type="InterPro" id="IPR015943">
    <property type="entry name" value="WD40/YVTN_repeat-like_dom_sf"/>
</dbReference>
<feature type="transmembrane region" description="Helical" evidence="5">
    <location>
        <begin position="722"/>
        <end position="743"/>
    </location>
</feature>
<sequence>MDRRIELFRTAFEELLSAAGDVDVDALADAARGANSGRRATVVDVAGWLAPGAVPEQRFSSDFHSLVAFLEGRARGTGYRRRSARSWNEALSGAQRAVAEGEQARTPAAADADRRRPLLRAVPFADVLPHESAVLCAQWGAVGNAAVLATGTRDGVVRLWDVSGARPVCRELTAGRSLAPVEQVAWPADGRLPLVAARDARGTVHVWDAGSPGDQPVVVSNVSRWMAWGSDAGGPVLATGQADGRVRLWHPAAREFAADAVDVRLHDQDWGEFGISAGHPALAVGSWRTGEVAFHDLHTGRSRGPLRCDPHQTLWGAWGRSGDRAVLATAGLGGVVRVWDAASGAEVGVLHTGPAYERAWGRWGRRTDERAVLAVGGADGSVRLWDPVDNAYYDAQPAGHSGPVGWGAWCTVGDVPVLATGAADGTIRLWDPDTGTQFGEPVLGHSPLGDWGAWGAVDGRPVLATSRDEKTVRLVGLVEDRPLPRLPTYRSDSAVATDELSREGDATAIAELITARTVQPPLAVGLFGDWGEGKSHFMNLLQQRVAGNERTGSPLAQRDVRQVRFNAWHYAETDLWASLVAELFAQLSTPPSGDRGDEQRRQSRLTAELVQERGLGERLIGARKRRDELREALDGDLWEALPAERREELTLLLGGPRAQQLFAQATDTLGRLRSARVWARRLLGALPLRVVLRYLAGVVLALALVVAAYWGLPAVRGRMDGWWRALIAALPGTSAVLLVVAYVRKALRATRERLRDGLRKAAEYGAEVHSRVEIAANLAAEEVAALERQLRNMTAAGQLAGLVSDRVGDGQYRGRLGMMTQIREDFQRMARLLAEVAAEPDRSAGGPLSAAARADVVQDELPRIARIVLYIDDLDRCPSHRVVEVLEAIHLLLAVDLFVVVVAVDPRWLLHAIATHYRGMLDGPAERPAAGAGETDADDGELWRLNPAQYLEKIFQVVLTLSPMDRDGYRRLLRTLVGTRPEAGEDTPGGPRPEQADTPAGARAAEPAAGAPGDDPVVAPHAVAPGAAAGAGGLAAAAEQGHGWAGPRLPAAAKRDRVDPLTLEPDELALLNLLGPPLLVSTPRAVKRLANSYGLLNAIRRDHRAGDLAEQRTELRDPDTGDRREVAYFPYRAGMVLLALLVAYPTAGPAFFQRLHHRATTSPGSRWREFQEEISAARAEPAGPGADGALARTPAVRPDQWRALVSALGHVTDAAERRGLPLPEPLEAWAAWLVPVSRLSFPTGLMIRPLGWQGTGEG</sequence>
<organism evidence="7 8">
    <name type="scientific">Actinacidiphila reveromycinica</name>
    <dbReference type="NCBI Taxonomy" id="659352"/>
    <lineage>
        <taxon>Bacteria</taxon>
        <taxon>Bacillati</taxon>
        <taxon>Actinomycetota</taxon>
        <taxon>Actinomycetes</taxon>
        <taxon>Kitasatosporales</taxon>
        <taxon>Streptomycetaceae</taxon>
        <taxon>Actinacidiphila</taxon>
    </lineage>
</organism>
<feature type="transmembrane region" description="Helical" evidence="5">
    <location>
        <begin position="690"/>
        <end position="710"/>
    </location>
</feature>
<evidence type="ECO:0000259" key="6">
    <source>
        <dbReference type="Pfam" id="PF07693"/>
    </source>
</evidence>
<reference evidence="7 8" key="2">
    <citation type="journal article" date="2011" name="J. Antibiot.">
        <title>Furaquinocins I and J: novel polyketide isoprenoid hybrid compounds from Streptomyces reveromyceticus SN-593.</title>
        <authorList>
            <person name="Panthee S."/>
            <person name="Takahashi S."/>
            <person name="Takagi H."/>
            <person name="Nogawa T."/>
            <person name="Oowada E."/>
            <person name="Uramoto M."/>
            <person name="Osada H."/>
        </authorList>
    </citation>
    <scope>NUCLEOTIDE SEQUENCE [LARGE SCALE GENOMIC DNA]</scope>
    <source>
        <strain evidence="7 8">SN-593</strain>
    </source>
</reference>
<reference evidence="7 8" key="1">
    <citation type="journal article" date="2010" name="J. Bacteriol.">
        <title>Biochemical characterization of a novel indole prenyltransferase from Streptomyces sp. SN-593.</title>
        <authorList>
            <person name="Takahashi S."/>
            <person name="Takagi H."/>
            <person name="Toyoda A."/>
            <person name="Uramoto M."/>
            <person name="Nogawa T."/>
            <person name="Ueki M."/>
            <person name="Sakaki Y."/>
            <person name="Osada H."/>
        </authorList>
    </citation>
    <scope>NUCLEOTIDE SEQUENCE [LARGE SCALE GENOMIC DNA]</scope>
    <source>
        <strain evidence="7 8">SN-593</strain>
    </source>
</reference>
<keyword evidence="5" id="KW-0812">Transmembrane</keyword>
<keyword evidence="5" id="KW-0472">Membrane</keyword>
<dbReference type="InterPro" id="IPR001680">
    <property type="entry name" value="WD40_rpt"/>
</dbReference>
<keyword evidence="1 3" id="KW-0853">WD repeat</keyword>
<evidence type="ECO:0000256" key="5">
    <source>
        <dbReference type="SAM" id="Phobius"/>
    </source>
</evidence>
<accession>A0A7U3UYY6</accession>
<evidence type="ECO:0000313" key="8">
    <source>
        <dbReference type="Proteomes" id="UP000595703"/>
    </source>
</evidence>
<gene>
    <name evidence="7" type="ORF">RVR_8697</name>
</gene>
<dbReference type="AlphaFoldDB" id="A0A7U3UYY6"/>
<feature type="repeat" description="WD" evidence="3">
    <location>
        <begin position="373"/>
        <end position="386"/>
    </location>
</feature>
<feature type="repeat" description="WD" evidence="3">
    <location>
        <begin position="418"/>
        <end position="440"/>
    </location>
</feature>
<feature type="compositionally biased region" description="Low complexity" evidence="4">
    <location>
        <begin position="996"/>
        <end position="1014"/>
    </location>
</feature>
<reference evidence="7 8" key="4">
    <citation type="journal article" date="2020" name="Sci. Rep.">
        <title>beta-carboline chemical signals induce reveromycin production through a LuxR family regulator in Streptomyces sp. SN-593.</title>
        <authorList>
            <person name="Panthee S."/>
            <person name="Kito N."/>
            <person name="Hayashi T."/>
            <person name="Shimizu T."/>
            <person name="Ishikawa J."/>
            <person name="Hamamoto H."/>
            <person name="Osada H."/>
            <person name="Takahashi S."/>
        </authorList>
    </citation>
    <scope>NUCLEOTIDE SEQUENCE [LARGE SCALE GENOMIC DNA]</scope>
    <source>
        <strain evidence="7 8">SN-593</strain>
    </source>
</reference>
<dbReference type="PROSITE" id="PS00678">
    <property type="entry name" value="WD_REPEATS_1"/>
    <property type="match status" value="1"/>
</dbReference>
<dbReference type="EMBL" id="AP018365">
    <property type="protein sequence ID" value="BBB01333.1"/>
    <property type="molecule type" value="Genomic_DNA"/>
</dbReference>
<dbReference type="Proteomes" id="UP000595703">
    <property type="component" value="Chromosome"/>
</dbReference>
<dbReference type="PANTHER" id="PTHR22674">
    <property type="entry name" value="NTPASE, KAP FAMILY P-LOOP DOMAIN-CONTAINING 1"/>
    <property type="match status" value="1"/>
</dbReference>
<dbReference type="PRINTS" id="PR00320">
    <property type="entry name" value="GPROTEINBRPT"/>
</dbReference>
<evidence type="ECO:0000256" key="4">
    <source>
        <dbReference type="SAM" id="MobiDB-lite"/>
    </source>
</evidence>
<dbReference type="SMART" id="SM00320">
    <property type="entry name" value="WD40"/>
    <property type="match status" value="6"/>
</dbReference>
<feature type="repeat" description="WD" evidence="3">
    <location>
        <begin position="127"/>
        <end position="170"/>
    </location>
</feature>
<feature type="domain" description="KAP NTPase" evidence="6">
    <location>
        <begin position="865"/>
        <end position="921"/>
    </location>
</feature>
<dbReference type="InterPro" id="IPR036322">
    <property type="entry name" value="WD40_repeat_dom_sf"/>
</dbReference>
<dbReference type="KEGG" id="arev:RVR_8697"/>
<name>A0A7U3UYY6_9ACTN</name>
<evidence type="ECO:0000256" key="3">
    <source>
        <dbReference type="PROSITE-ProRule" id="PRU00221"/>
    </source>
</evidence>
<dbReference type="RefSeq" id="WP_202237241.1">
    <property type="nucleotide sequence ID" value="NZ_AP018365.1"/>
</dbReference>